<gene>
    <name evidence="2" type="ORF">WG66_3114</name>
</gene>
<sequence length="350" mass="39179">MSDSTYDIASILSVQSTVIFSISTLSATYFVYGLYVLLFGAAVYMMRSRQQCDERLNWSLYLLLTVILFVFSTAYVVIETVYLVRDSIICFTAVKTRDYEPLVDYWTHDSYKTALVAFILLIPIILNIVAEYMLIHRCYLIWSSRKRVALPLVVASVLTNIIGVVSAVLITVEVDSESLNPALYTSGRITNFVYSVTSLVVNFVLTLLTAGRIWWINRQVRAHGVHASDKLMHSVFRIILESGLLYPIMSIITLITYNTTTLDGLPLDFAPLMTLSAGIAPTLIMVRAKLGKNVESLQEKISDIQFTSQPHLREGTITISRAQVHSSMTAMEVDSDGQQRLADGKVTFTV</sequence>
<keyword evidence="1" id="KW-1133">Transmembrane helix</keyword>
<feature type="transmembrane region" description="Helical" evidence="1">
    <location>
        <begin position="235"/>
        <end position="257"/>
    </location>
</feature>
<feature type="transmembrane region" description="Helical" evidence="1">
    <location>
        <begin position="269"/>
        <end position="286"/>
    </location>
</feature>
<reference evidence="2 3" key="1">
    <citation type="submission" date="2015-12" db="EMBL/GenBank/DDBJ databases">
        <title>Draft genome sequence of Moniliophthora roreri, the causal agent of frosty pod rot of cacao.</title>
        <authorList>
            <person name="Aime M.C."/>
            <person name="Diaz-Valderrama J.R."/>
            <person name="Kijpornyongpan T."/>
            <person name="Phillips-Mora W."/>
        </authorList>
    </citation>
    <scope>NUCLEOTIDE SEQUENCE [LARGE SCALE GENOMIC DNA]</scope>
    <source>
        <strain evidence="2 3">MCA 2952</strain>
    </source>
</reference>
<protein>
    <submittedName>
        <fullName evidence="2">Uncharacterized protein</fullName>
    </submittedName>
</protein>
<feature type="transmembrane region" description="Helical" evidence="1">
    <location>
        <begin position="20"/>
        <end position="46"/>
    </location>
</feature>
<feature type="transmembrane region" description="Helical" evidence="1">
    <location>
        <begin position="192"/>
        <end position="215"/>
    </location>
</feature>
<evidence type="ECO:0000313" key="2">
    <source>
        <dbReference type="EMBL" id="KTB44298.1"/>
    </source>
</evidence>
<accession>A0A0W0G6V2</accession>
<dbReference type="EMBL" id="LATX01000953">
    <property type="protein sequence ID" value="KTB44298.1"/>
    <property type="molecule type" value="Genomic_DNA"/>
</dbReference>
<keyword evidence="1" id="KW-0472">Membrane</keyword>
<evidence type="ECO:0000256" key="1">
    <source>
        <dbReference type="SAM" id="Phobius"/>
    </source>
</evidence>
<organism evidence="2 3">
    <name type="scientific">Moniliophthora roreri</name>
    <name type="common">Frosty pod rot fungus</name>
    <name type="synonym">Monilia roreri</name>
    <dbReference type="NCBI Taxonomy" id="221103"/>
    <lineage>
        <taxon>Eukaryota</taxon>
        <taxon>Fungi</taxon>
        <taxon>Dikarya</taxon>
        <taxon>Basidiomycota</taxon>
        <taxon>Agaricomycotina</taxon>
        <taxon>Agaricomycetes</taxon>
        <taxon>Agaricomycetidae</taxon>
        <taxon>Agaricales</taxon>
        <taxon>Marasmiineae</taxon>
        <taxon>Marasmiaceae</taxon>
        <taxon>Moniliophthora</taxon>
    </lineage>
</organism>
<comment type="caution">
    <text evidence="2">The sequence shown here is derived from an EMBL/GenBank/DDBJ whole genome shotgun (WGS) entry which is preliminary data.</text>
</comment>
<feature type="transmembrane region" description="Helical" evidence="1">
    <location>
        <begin position="148"/>
        <end position="172"/>
    </location>
</feature>
<proteinExistence type="predicted"/>
<feature type="transmembrane region" description="Helical" evidence="1">
    <location>
        <begin position="58"/>
        <end position="78"/>
    </location>
</feature>
<evidence type="ECO:0000313" key="3">
    <source>
        <dbReference type="Proteomes" id="UP000054988"/>
    </source>
</evidence>
<dbReference type="Proteomes" id="UP000054988">
    <property type="component" value="Unassembled WGS sequence"/>
</dbReference>
<dbReference type="AlphaFoldDB" id="A0A0W0G6V2"/>
<name>A0A0W0G6V2_MONRR</name>
<keyword evidence="1" id="KW-0812">Transmembrane</keyword>
<feature type="transmembrane region" description="Helical" evidence="1">
    <location>
        <begin position="114"/>
        <end position="136"/>
    </location>
</feature>